<keyword evidence="2" id="KW-1185">Reference proteome</keyword>
<name>A0A1N7SE26_9BURK</name>
<dbReference type="RefSeq" id="WP_094782031.1">
    <property type="nucleotide sequence ID" value="NZ_CYGX02000058.1"/>
</dbReference>
<evidence type="ECO:0000313" key="1">
    <source>
        <dbReference type="EMBL" id="SIT45627.1"/>
    </source>
</evidence>
<organism evidence="1 2">
    <name type="scientific">Paraburkholderia ribeironis</name>
    <dbReference type="NCBI Taxonomy" id="1247936"/>
    <lineage>
        <taxon>Bacteria</taxon>
        <taxon>Pseudomonadati</taxon>
        <taxon>Pseudomonadota</taxon>
        <taxon>Betaproteobacteria</taxon>
        <taxon>Burkholderiales</taxon>
        <taxon>Burkholderiaceae</taxon>
        <taxon>Paraburkholderia</taxon>
    </lineage>
</organism>
<dbReference type="InterPro" id="IPR058522">
    <property type="entry name" value="DUF8209"/>
</dbReference>
<dbReference type="NCBIfam" id="NF045926">
    <property type="entry name" value="STM2901_fam"/>
    <property type="match status" value="1"/>
</dbReference>
<evidence type="ECO:0000313" key="2">
    <source>
        <dbReference type="Proteomes" id="UP000187012"/>
    </source>
</evidence>
<dbReference type="STRING" id="1247936.BN2475_580017"/>
<dbReference type="InterPro" id="IPR058064">
    <property type="entry name" value="STM2901-like"/>
</dbReference>
<evidence type="ECO:0008006" key="3">
    <source>
        <dbReference type="Google" id="ProtNLM"/>
    </source>
</evidence>
<sequence length="143" mass="16272">MSNVYQYNGHNDLTPPELFLFIAMQETGEQLGIDDVEYLILIFCGFNFLPTRGKPAGATPGTSVASVMARSLFKYKFRKRVLPTFTIESMKAFRWVLTHKLSVFIGRTLPGVGWVLMARDVATIGYQTVLKYNRIARPEDRVF</sequence>
<dbReference type="OrthoDB" id="8815988at2"/>
<dbReference type="Proteomes" id="UP000187012">
    <property type="component" value="Unassembled WGS sequence"/>
</dbReference>
<dbReference type="Pfam" id="PF26636">
    <property type="entry name" value="DUF8209"/>
    <property type="match status" value="1"/>
</dbReference>
<proteinExistence type="predicted"/>
<gene>
    <name evidence="1" type="ORF">BN2475_580017</name>
</gene>
<dbReference type="EMBL" id="CYGX02000058">
    <property type="protein sequence ID" value="SIT45627.1"/>
    <property type="molecule type" value="Genomic_DNA"/>
</dbReference>
<accession>A0A1N7SE26</accession>
<dbReference type="AlphaFoldDB" id="A0A1N7SE26"/>
<protein>
    <recommendedName>
        <fullName evidence="3">Phage membrane protein</fullName>
    </recommendedName>
</protein>
<reference evidence="1 2" key="1">
    <citation type="submission" date="2016-12" db="EMBL/GenBank/DDBJ databases">
        <authorList>
            <person name="Song W.-J."/>
            <person name="Kurnit D.M."/>
        </authorList>
    </citation>
    <scope>NUCLEOTIDE SEQUENCE [LARGE SCALE GENOMIC DNA]</scope>
    <source>
        <strain evidence="1 2">STM7296</strain>
    </source>
</reference>